<dbReference type="HOGENOM" id="CLU_029113_0_0_11"/>
<feature type="domain" description="Integrase catalytic" evidence="2">
    <location>
        <begin position="183"/>
        <end position="363"/>
    </location>
</feature>
<dbReference type="SUPFAM" id="SSF53098">
    <property type="entry name" value="Ribonuclease H-like"/>
    <property type="match status" value="1"/>
</dbReference>
<evidence type="ECO:0000256" key="1">
    <source>
        <dbReference type="SAM" id="MobiDB-lite"/>
    </source>
</evidence>
<evidence type="ECO:0000259" key="2">
    <source>
        <dbReference type="PROSITE" id="PS50994"/>
    </source>
</evidence>
<reference evidence="3" key="2">
    <citation type="submission" date="2014-04" db="EMBL/GenBank/DDBJ databases">
        <authorList>
            <person name="Urmite Genomes U."/>
        </authorList>
    </citation>
    <scope>NUCLEOTIDE SEQUENCE</scope>
    <source>
        <strain evidence="3">DSM 44626</strain>
    </source>
</reference>
<reference evidence="3" key="1">
    <citation type="journal article" date="2014" name="Genome Announc.">
        <title>Draft Genome Sequence of Mycobacterium triplex DSM 44626.</title>
        <authorList>
            <person name="Sassi M."/>
            <person name="Croce O."/>
            <person name="Robert C."/>
            <person name="Raoult D."/>
            <person name="Drancourt M."/>
        </authorList>
    </citation>
    <scope>NUCLEOTIDE SEQUENCE [LARGE SCALE GENOMIC DNA]</scope>
    <source>
        <strain evidence="3">DSM 44626</strain>
    </source>
</reference>
<protein>
    <submittedName>
        <fullName evidence="3">Integrase catalytic subunit</fullName>
    </submittedName>
</protein>
<feature type="region of interest" description="Disordered" evidence="1">
    <location>
        <begin position="400"/>
        <end position="429"/>
    </location>
</feature>
<evidence type="ECO:0000313" key="3">
    <source>
        <dbReference type="EMBL" id="CDO87035.1"/>
    </source>
</evidence>
<dbReference type="Gene3D" id="3.30.420.10">
    <property type="entry name" value="Ribonuclease H-like superfamily/Ribonuclease H"/>
    <property type="match status" value="1"/>
</dbReference>
<dbReference type="Proteomes" id="UP000028880">
    <property type="component" value="Unassembled WGS sequence"/>
</dbReference>
<dbReference type="PROSITE" id="PS50994">
    <property type="entry name" value="INTEGRASE"/>
    <property type="match status" value="1"/>
</dbReference>
<proteinExistence type="predicted"/>
<dbReference type="Pfam" id="PF00665">
    <property type="entry name" value="rve"/>
    <property type="match status" value="1"/>
</dbReference>
<dbReference type="InterPro" id="IPR012337">
    <property type="entry name" value="RNaseH-like_sf"/>
</dbReference>
<gene>
    <name evidence="3" type="ORF">BN973_01386</name>
</gene>
<name>A0A024JT72_9MYCO</name>
<dbReference type="GO" id="GO:0015074">
    <property type="term" value="P:DNA integration"/>
    <property type="evidence" value="ECO:0007669"/>
    <property type="project" value="InterPro"/>
</dbReference>
<accession>A0A024JT72</accession>
<dbReference type="InterPro" id="IPR001584">
    <property type="entry name" value="Integrase_cat-core"/>
</dbReference>
<dbReference type="AlphaFoldDB" id="A0A024JT72"/>
<dbReference type="EMBL" id="HG964446">
    <property type="protein sequence ID" value="CDO87035.1"/>
    <property type="molecule type" value="Genomic_DNA"/>
</dbReference>
<dbReference type="GO" id="GO:0003676">
    <property type="term" value="F:nucleic acid binding"/>
    <property type="evidence" value="ECO:0007669"/>
    <property type="project" value="InterPro"/>
</dbReference>
<organism evidence="3">
    <name type="scientific">Mycobacterium triplex</name>
    <dbReference type="NCBI Taxonomy" id="47839"/>
    <lineage>
        <taxon>Bacteria</taxon>
        <taxon>Bacillati</taxon>
        <taxon>Actinomycetota</taxon>
        <taxon>Actinomycetes</taxon>
        <taxon>Mycobacteriales</taxon>
        <taxon>Mycobacteriaceae</taxon>
        <taxon>Mycobacterium</taxon>
        <taxon>Mycobacterium simiae complex</taxon>
    </lineage>
</organism>
<dbReference type="eggNOG" id="COG2801">
    <property type="taxonomic scope" value="Bacteria"/>
</dbReference>
<sequence>MRARGWVVASLKMRAYAQWMGLTLVERRAITEAAATRYQQASKRAKSRILDELCANTGWHRSHARKALKAALQPKIVAAHSHRPVTYGPEVIAALTVCWTVLGMPAGKRIAPMLGELVAVLRHFRELVISDETAALLVSMSAATIDRRLADERAKYTIRGRVGTKPGSLLKSQIPIRTWAEWNEAMPGFVEIDTVFHDGGNRGGGHAFTLTVTDIATGWTESRSLPDRTAKHVLAALNHIATMMPFPILGVDCDNGSEFINDDLLTWCQDRNITFTRSRPGNKNDGCHVEQKNWTVVRTVVGYYRYDTASELLLLNEIWHLQSMLTNYFHPQQKLISKVRTGAKVSKKHDKATTPFHRAIDHPIMTVERTVALKRTYSLINPAATRRQVQALTAQLFSLATSKPGDGTPAPVTKRARSREATNPPSRAS</sequence>
<dbReference type="InterPro" id="IPR036397">
    <property type="entry name" value="RNaseH_sf"/>
</dbReference>
<dbReference type="STRING" id="47839.BN973_01386"/>